<evidence type="ECO:0008006" key="3">
    <source>
        <dbReference type="Google" id="ProtNLM"/>
    </source>
</evidence>
<accession>A0A0K9F3V1</accession>
<dbReference type="InterPro" id="IPR006542">
    <property type="entry name" value="DUF1093"/>
</dbReference>
<comment type="caution">
    <text evidence="1">The sequence shown here is derived from an EMBL/GenBank/DDBJ whole genome shotgun (WGS) entry which is preliminary data.</text>
</comment>
<dbReference type="GeneID" id="96600381"/>
<dbReference type="InterPro" id="IPR036166">
    <property type="entry name" value="YxeA-like_sf"/>
</dbReference>
<gene>
    <name evidence="1" type="ORF">ACZ11_19415</name>
</gene>
<evidence type="ECO:0000313" key="2">
    <source>
        <dbReference type="Proteomes" id="UP000037326"/>
    </source>
</evidence>
<name>A0A0K9F3V1_9BACI</name>
<organism evidence="1 2">
    <name type="scientific">Lysinibacillus xylanilyticus</name>
    <dbReference type="NCBI Taxonomy" id="582475"/>
    <lineage>
        <taxon>Bacteria</taxon>
        <taxon>Bacillati</taxon>
        <taxon>Bacillota</taxon>
        <taxon>Bacilli</taxon>
        <taxon>Bacillales</taxon>
        <taxon>Bacillaceae</taxon>
        <taxon>Lysinibacillus</taxon>
    </lineage>
</organism>
<dbReference type="NCBIfam" id="TIGR01655">
    <property type="entry name" value="yxeA_fam"/>
    <property type="match status" value="1"/>
</dbReference>
<dbReference type="Pfam" id="PF06486">
    <property type="entry name" value="DUF1093"/>
    <property type="match status" value="1"/>
</dbReference>
<dbReference type="PANTHER" id="PTHR36433:SF2">
    <property type="entry name" value="YXEA FAMILY PROTEIN"/>
    <property type="match status" value="1"/>
</dbReference>
<dbReference type="PANTHER" id="PTHR36433">
    <property type="entry name" value="HYPOTHETICAL CYTOSOLIC PROTEIN"/>
    <property type="match status" value="1"/>
</dbReference>
<evidence type="ECO:0000313" key="1">
    <source>
        <dbReference type="EMBL" id="KMY29274.1"/>
    </source>
</evidence>
<dbReference type="PROSITE" id="PS51257">
    <property type="entry name" value="PROKAR_LIPOPROTEIN"/>
    <property type="match status" value="1"/>
</dbReference>
<dbReference type="EMBL" id="LFXJ01000010">
    <property type="protein sequence ID" value="KMY29274.1"/>
    <property type="molecule type" value="Genomic_DNA"/>
</dbReference>
<dbReference type="AlphaFoldDB" id="A0A0K9F3V1"/>
<dbReference type="Gene3D" id="2.40.50.480">
    <property type="match status" value="1"/>
</dbReference>
<proteinExistence type="predicted"/>
<dbReference type="PATRIC" id="fig|582475.4.peg.2951"/>
<dbReference type="RefSeq" id="WP_049668180.1">
    <property type="nucleotide sequence ID" value="NZ_LFXJ01000010.1"/>
</dbReference>
<dbReference type="SUPFAM" id="SSF159121">
    <property type="entry name" value="BC4932-like"/>
    <property type="match status" value="1"/>
</dbReference>
<dbReference type="OrthoDB" id="8719215at2"/>
<protein>
    <recommendedName>
        <fullName evidence="3">YxeA family protein</fullName>
    </recommendedName>
</protein>
<reference evidence="2" key="1">
    <citation type="submission" date="2015-07" db="EMBL/GenBank/DDBJ databases">
        <authorList>
            <consortium name="Consortium for Microbial Forensics and Genomics (microFORGE)"/>
            <person name="Knight B.M."/>
            <person name="Roberts D.P."/>
            <person name="Lin D."/>
            <person name="Hari K."/>
            <person name="Fletcher J."/>
            <person name="Melcher U."/>
            <person name="Blagden T."/>
            <person name="Winegar R.A."/>
        </authorList>
    </citation>
    <scope>NUCLEOTIDE SEQUENCE [LARGE SCALE GENOMIC DNA]</scope>
    <source>
        <strain evidence="2">DSM 23493</strain>
    </source>
</reference>
<sequence>MKKILLILGLIIVLVACLLLFFFTPEKLTPENPAGKTIYYTVINDSGVQDNNKRHDYEVTAYSKKGKEKKLEFSAGKQLRKGAYVQLYYTRFRGVTYWEEVPYEELTVTVQQKYKNNEKNNGWK</sequence>
<dbReference type="Proteomes" id="UP000037326">
    <property type="component" value="Unassembled WGS sequence"/>
</dbReference>